<dbReference type="GO" id="GO:0071978">
    <property type="term" value="P:bacterial-type flagellum-dependent swarming motility"/>
    <property type="evidence" value="ECO:0007669"/>
    <property type="project" value="TreeGrafter"/>
</dbReference>
<comment type="similarity">
    <text evidence="3 10">Belongs to the FliL family.</text>
</comment>
<reference evidence="13 14" key="1">
    <citation type="submission" date="2012-11" db="EMBL/GenBank/DDBJ databases">
        <title>Whole genome sequence of Acetobacter orientalis 21F-2.</title>
        <authorList>
            <person name="Azuma Y."/>
            <person name="Higashiura N."/>
            <person name="Hirakawa H."/>
            <person name="Matsushita K."/>
        </authorList>
    </citation>
    <scope>NUCLEOTIDE SEQUENCE [LARGE SCALE GENOMIC DNA]</scope>
    <source>
        <strain evidence="13 14">21F-2</strain>
    </source>
</reference>
<sequence length="182" mass="19939">MSETANGRVPLSAPESEDYESAEHTSVSPDSTKKSKKKLLIIVAAALVLLAGGGFVAWKKSSLFQTTVKSHLDTKGKFSALNTPILLGIPTIISNLDSGDGHPVYVKLTAKVEVLGASNEASLQDKVPEIQDMFQTYLHETRAQDIRGNGIYRLREAMLRRLRANMAPLQVTNLYLVEFLVQ</sequence>
<evidence type="ECO:0000256" key="5">
    <source>
        <dbReference type="ARBA" id="ARBA00022500"/>
    </source>
</evidence>
<dbReference type="PANTHER" id="PTHR35091:SF2">
    <property type="entry name" value="FLAGELLAR PROTEIN FLIL"/>
    <property type="match status" value="1"/>
</dbReference>
<evidence type="ECO:0000313" key="15">
    <source>
        <dbReference type="Proteomes" id="UP000270034"/>
    </source>
</evidence>
<evidence type="ECO:0000256" key="11">
    <source>
        <dbReference type="SAM" id="MobiDB-lite"/>
    </source>
</evidence>
<evidence type="ECO:0000256" key="3">
    <source>
        <dbReference type="ARBA" id="ARBA00008281"/>
    </source>
</evidence>
<dbReference type="AlphaFoldDB" id="A0A2Z5ZFF2"/>
<dbReference type="KEGG" id="aot:AcetOri_orf00893"/>
<keyword evidence="6 10" id="KW-0812">Transmembrane</keyword>
<dbReference type="InterPro" id="IPR005503">
    <property type="entry name" value="FliL"/>
</dbReference>
<dbReference type="RefSeq" id="WP_052946393.1">
    <property type="nucleotide sequence ID" value="NZ_BAMX01000017.1"/>
</dbReference>
<evidence type="ECO:0000313" key="13">
    <source>
        <dbReference type="EMBL" id="GAN66249.1"/>
    </source>
</evidence>
<dbReference type="EMBL" id="BAMX01000017">
    <property type="protein sequence ID" value="GAN66249.1"/>
    <property type="molecule type" value="Genomic_DNA"/>
</dbReference>
<keyword evidence="9 10" id="KW-0472">Membrane</keyword>
<dbReference type="GeneID" id="76204395"/>
<evidence type="ECO:0000256" key="8">
    <source>
        <dbReference type="ARBA" id="ARBA00022989"/>
    </source>
</evidence>
<feature type="region of interest" description="Disordered" evidence="11">
    <location>
        <begin position="1"/>
        <end position="31"/>
    </location>
</feature>
<keyword evidence="12" id="KW-0282">Flagellum</keyword>
<name>A0A2Z5ZFF2_9PROT</name>
<dbReference type="Proteomes" id="UP000270034">
    <property type="component" value="Chromosome"/>
</dbReference>
<dbReference type="Proteomes" id="UP000032670">
    <property type="component" value="Unassembled WGS sequence"/>
</dbReference>
<evidence type="ECO:0000256" key="4">
    <source>
        <dbReference type="ARBA" id="ARBA00022475"/>
    </source>
</evidence>
<dbReference type="EMBL" id="AP018515">
    <property type="protein sequence ID" value="BBC78967.1"/>
    <property type="molecule type" value="Genomic_DNA"/>
</dbReference>
<evidence type="ECO:0000256" key="2">
    <source>
        <dbReference type="ARBA" id="ARBA00004162"/>
    </source>
</evidence>
<comment type="subcellular location">
    <subcellularLocation>
        <location evidence="10">Cell inner membrane</location>
    </subcellularLocation>
    <subcellularLocation>
        <location evidence="2">Cell membrane</location>
        <topology evidence="2">Single-pass membrane protein</topology>
    </subcellularLocation>
</comment>
<dbReference type="STRING" id="1231341.Abor_017_105"/>
<dbReference type="GO" id="GO:0006935">
    <property type="term" value="P:chemotaxis"/>
    <property type="evidence" value="ECO:0007669"/>
    <property type="project" value="UniProtKB-KW"/>
</dbReference>
<accession>A0A2Z5ZFF2</accession>
<reference evidence="12 15" key="2">
    <citation type="submission" date="2018-02" db="EMBL/GenBank/DDBJ databases">
        <title>Acetobacter orientalis genome.</title>
        <authorList>
            <person name="Nakashima N."/>
            <person name="Tamura T."/>
        </authorList>
    </citation>
    <scope>NUCLEOTIDE SEQUENCE [LARGE SCALE GENOMIC DNA]</scope>
    <source>
        <strain evidence="12 15">FAN1</strain>
    </source>
</reference>
<accession>A0A0D6NJN3</accession>
<dbReference type="GO" id="GO:0005886">
    <property type="term" value="C:plasma membrane"/>
    <property type="evidence" value="ECO:0007669"/>
    <property type="project" value="UniProtKB-SubCell"/>
</dbReference>
<evidence type="ECO:0000313" key="12">
    <source>
        <dbReference type="EMBL" id="BBC78967.1"/>
    </source>
</evidence>
<keyword evidence="12" id="KW-0969">Cilium</keyword>
<comment type="function">
    <text evidence="1 10">Controls the rotational direction of flagella during chemotaxis.</text>
</comment>
<evidence type="ECO:0000256" key="10">
    <source>
        <dbReference type="RuleBase" id="RU364125"/>
    </source>
</evidence>
<keyword evidence="5 10" id="KW-0145">Chemotaxis</keyword>
<protein>
    <recommendedName>
        <fullName evidence="10">Flagellar protein FliL</fullName>
    </recommendedName>
</protein>
<feature type="transmembrane region" description="Helical" evidence="10">
    <location>
        <begin position="39"/>
        <end position="58"/>
    </location>
</feature>
<proteinExistence type="inferred from homology"/>
<gene>
    <name evidence="13" type="ORF">Abor_017_105</name>
    <name evidence="12" type="ORF">AcetOrient_orf00893</name>
</gene>
<evidence type="ECO:0000256" key="1">
    <source>
        <dbReference type="ARBA" id="ARBA00002254"/>
    </source>
</evidence>
<dbReference type="GO" id="GO:0009425">
    <property type="term" value="C:bacterial-type flagellum basal body"/>
    <property type="evidence" value="ECO:0007669"/>
    <property type="project" value="InterPro"/>
</dbReference>
<keyword evidence="8 10" id="KW-1133">Transmembrane helix</keyword>
<keyword evidence="12" id="KW-0966">Cell projection</keyword>
<evidence type="ECO:0000256" key="7">
    <source>
        <dbReference type="ARBA" id="ARBA00022779"/>
    </source>
</evidence>
<keyword evidence="10" id="KW-0997">Cell inner membrane</keyword>
<keyword evidence="4" id="KW-1003">Cell membrane</keyword>
<evidence type="ECO:0000313" key="14">
    <source>
        <dbReference type="Proteomes" id="UP000032670"/>
    </source>
</evidence>
<dbReference type="PANTHER" id="PTHR35091">
    <property type="entry name" value="FLAGELLAR PROTEIN FLIL"/>
    <property type="match status" value="1"/>
</dbReference>
<keyword evidence="14" id="KW-1185">Reference proteome</keyword>
<evidence type="ECO:0000256" key="9">
    <source>
        <dbReference type="ARBA" id="ARBA00023136"/>
    </source>
</evidence>
<dbReference type="Pfam" id="PF03748">
    <property type="entry name" value="FliL"/>
    <property type="match status" value="1"/>
</dbReference>
<evidence type="ECO:0000256" key="6">
    <source>
        <dbReference type="ARBA" id="ARBA00022692"/>
    </source>
</evidence>
<organism evidence="12 15">
    <name type="scientific">Acetobacter orientalis</name>
    <dbReference type="NCBI Taxonomy" id="146474"/>
    <lineage>
        <taxon>Bacteria</taxon>
        <taxon>Pseudomonadati</taxon>
        <taxon>Pseudomonadota</taxon>
        <taxon>Alphaproteobacteria</taxon>
        <taxon>Acetobacterales</taxon>
        <taxon>Acetobacteraceae</taxon>
        <taxon>Acetobacter</taxon>
    </lineage>
</organism>
<keyword evidence="7 10" id="KW-0283">Flagellar rotation</keyword>